<dbReference type="EMBL" id="LVLJ01000374">
    <property type="protein sequence ID" value="OAE34636.1"/>
    <property type="molecule type" value="Genomic_DNA"/>
</dbReference>
<keyword evidence="2" id="KW-1185">Reference proteome</keyword>
<evidence type="ECO:0000313" key="2">
    <source>
        <dbReference type="Proteomes" id="UP000077202"/>
    </source>
</evidence>
<reference evidence="1" key="1">
    <citation type="submission" date="2016-03" db="EMBL/GenBank/DDBJ databases">
        <title>Mechanisms controlling the formation of the plant cell surface in tip-growing cells are functionally conserved among land plants.</title>
        <authorList>
            <person name="Honkanen S."/>
            <person name="Jones V.A."/>
            <person name="Morieri G."/>
            <person name="Champion C."/>
            <person name="Hetherington A.J."/>
            <person name="Kelly S."/>
            <person name="Saint-Marcoux D."/>
            <person name="Proust H."/>
            <person name="Prescott H."/>
            <person name="Dolan L."/>
        </authorList>
    </citation>
    <scope>NUCLEOTIDE SEQUENCE [LARGE SCALE GENOMIC DNA]</scope>
    <source>
        <tissue evidence="1">Whole gametophyte</tissue>
    </source>
</reference>
<evidence type="ECO:0000313" key="1">
    <source>
        <dbReference type="EMBL" id="OAE34636.1"/>
    </source>
</evidence>
<sequence>MPVSELVVIEEFGGPGGPWRIYAEWVEGGVDSSGGASSIITEGTSGAATNGGAVSVASSSTSGKATDVPLFSPISEFFKRLRNNYQGILDRELRRRVRDATLSSDALSTLAYVFAQSQEIELNIVEERVMTSSFARDTTTTPRIL</sequence>
<accession>A0A176WQR4</accession>
<organism evidence="1 2">
    <name type="scientific">Marchantia polymorpha subsp. ruderalis</name>
    <dbReference type="NCBI Taxonomy" id="1480154"/>
    <lineage>
        <taxon>Eukaryota</taxon>
        <taxon>Viridiplantae</taxon>
        <taxon>Streptophyta</taxon>
        <taxon>Embryophyta</taxon>
        <taxon>Marchantiophyta</taxon>
        <taxon>Marchantiopsida</taxon>
        <taxon>Marchantiidae</taxon>
        <taxon>Marchantiales</taxon>
        <taxon>Marchantiaceae</taxon>
        <taxon>Marchantia</taxon>
    </lineage>
</organism>
<proteinExistence type="predicted"/>
<protein>
    <submittedName>
        <fullName evidence="1">Uncharacterized protein</fullName>
    </submittedName>
</protein>
<name>A0A176WQR4_MARPO</name>
<comment type="caution">
    <text evidence="1">The sequence shown here is derived from an EMBL/GenBank/DDBJ whole genome shotgun (WGS) entry which is preliminary data.</text>
</comment>
<dbReference type="AlphaFoldDB" id="A0A176WQR4"/>
<dbReference type="Proteomes" id="UP000077202">
    <property type="component" value="Unassembled WGS sequence"/>
</dbReference>
<gene>
    <name evidence="1" type="ORF">AXG93_3267s1040</name>
</gene>